<evidence type="ECO:0000256" key="4">
    <source>
        <dbReference type="ARBA" id="ARBA00022840"/>
    </source>
</evidence>
<keyword evidence="4 6" id="KW-0067">ATP-binding</keyword>
<dbReference type="RefSeq" id="WP_258827690.1">
    <property type="nucleotide sequence ID" value="NZ_JANUHA010000005.1"/>
</dbReference>
<dbReference type="Pfam" id="PF00005">
    <property type="entry name" value="ABC_tran"/>
    <property type="match status" value="2"/>
</dbReference>
<dbReference type="PROSITE" id="PS50893">
    <property type="entry name" value="ABC_TRANSPORTER_2"/>
    <property type="match status" value="2"/>
</dbReference>
<evidence type="ECO:0000259" key="5">
    <source>
        <dbReference type="PROSITE" id="PS50893"/>
    </source>
</evidence>
<dbReference type="InterPro" id="IPR017871">
    <property type="entry name" value="ABC_transporter-like_CS"/>
</dbReference>
<keyword evidence="7" id="KW-1185">Reference proteome</keyword>
<dbReference type="SUPFAM" id="SSF52540">
    <property type="entry name" value="P-loop containing nucleoside triphosphate hydrolases"/>
    <property type="match status" value="2"/>
</dbReference>
<evidence type="ECO:0000256" key="1">
    <source>
        <dbReference type="ARBA" id="ARBA00022475"/>
    </source>
</evidence>
<dbReference type="EMBL" id="JANUHA010000005">
    <property type="protein sequence ID" value="MCS0596657.1"/>
    <property type="molecule type" value="Genomic_DNA"/>
</dbReference>
<keyword evidence="2" id="KW-0677">Repeat</keyword>
<sequence length="571" mass="62289">MTTLISAQSLRLDTNHGLLFQDLSLTLRAGERIGLLGHNGCGKSTLLSLLAGSLEPGGGALHRAHACRLQHVEQHLPAGLASLAVREVLAEAAPSSPWRVDSLLERLGLSAQASQPVSTLSGGQHTRLLLGRALLQEPNVLLLDEPSNHLDLPALLWLEDFLRGWQGAFVLVSHDRRLLDNATSKSWILRDQRLYDFDLPCSAARAALFEQDRAASARHAAEQKEIDRLAASSHRLAVWGKTYDNEDLARKAKTMQKRVERLKEEQSFVTQGPPWRLALRGRTMAADALLALEDVTVRAAPGLPPLFDAPHAVLRAGERVALLGANGAGKSSLLRQCWAVHREETEVPGLKLHGAAGIGYYDQGLRQLDGQATLADALAPFARSEARSDAALRQALISAGFPYARHGQRVDTLSGGERARLLFLALSLASHHLLLLDEPTNHLDLDGKEELAEALLGFEGGCLLVSHDRELVERACNRFWVVHEGRLEQWQDAADAFARLGVREAAGRPQARPPVAPAAAASDQEALLATLCELEQRLEEDLARKPRHQKPAMQQQWRAQIAALSQELGLA</sequence>
<evidence type="ECO:0000256" key="2">
    <source>
        <dbReference type="ARBA" id="ARBA00022737"/>
    </source>
</evidence>
<keyword evidence="1" id="KW-1003">Cell membrane</keyword>
<dbReference type="PANTHER" id="PTHR19211:SF14">
    <property type="entry name" value="ATP-BINDING CASSETTE SUB-FAMILY F MEMBER 1"/>
    <property type="match status" value="1"/>
</dbReference>
<dbReference type="InterPro" id="IPR050611">
    <property type="entry name" value="ABCF"/>
</dbReference>
<evidence type="ECO:0000313" key="6">
    <source>
        <dbReference type="EMBL" id="MCS0596657.1"/>
    </source>
</evidence>
<dbReference type="GO" id="GO:0005524">
    <property type="term" value="F:ATP binding"/>
    <property type="evidence" value="ECO:0007669"/>
    <property type="project" value="UniProtKB-KW"/>
</dbReference>
<accession>A0ABT2AK93</accession>
<dbReference type="Proteomes" id="UP001206572">
    <property type="component" value="Unassembled WGS sequence"/>
</dbReference>
<feature type="domain" description="ABC transporter" evidence="5">
    <location>
        <begin position="5"/>
        <end position="216"/>
    </location>
</feature>
<proteinExistence type="predicted"/>
<name>A0ABT2AK93_9BURK</name>
<dbReference type="SMART" id="SM00382">
    <property type="entry name" value="AAA"/>
    <property type="match status" value="2"/>
</dbReference>
<comment type="caution">
    <text evidence="6">The sequence shown here is derived from an EMBL/GenBank/DDBJ whole genome shotgun (WGS) entry which is preliminary data.</text>
</comment>
<feature type="domain" description="ABC transporter" evidence="5">
    <location>
        <begin position="290"/>
        <end position="509"/>
    </location>
</feature>
<evidence type="ECO:0000313" key="7">
    <source>
        <dbReference type="Proteomes" id="UP001206572"/>
    </source>
</evidence>
<protein>
    <submittedName>
        <fullName evidence="6">ATP-binding cassette domain-containing protein</fullName>
    </submittedName>
</protein>
<evidence type="ECO:0000256" key="3">
    <source>
        <dbReference type="ARBA" id="ARBA00022741"/>
    </source>
</evidence>
<dbReference type="CDD" id="cd03221">
    <property type="entry name" value="ABCF_EF-3"/>
    <property type="match status" value="1"/>
</dbReference>
<keyword evidence="3" id="KW-0547">Nucleotide-binding</keyword>
<reference evidence="6 7" key="1">
    <citation type="submission" date="2022-08" db="EMBL/GenBank/DDBJ databases">
        <title>Reclassification of Massilia species as members of the genera Telluria, Duganella, Pseudoduganella, Mokoshia gen. nov. and Zemynaea gen. nov. using orthogonal and non-orthogonal genome-based approaches.</title>
        <authorList>
            <person name="Bowman J.P."/>
        </authorList>
    </citation>
    <scope>NUCLEOTIDE SEQUENCE [LARGE SCALE GENOMIC DNA]</scope>
    <source>
        <strain evidence="6 7">JCM 31661</strain>
    </source>
</reference>
<organism evidence="6 7">
    <name type="scientific">Massilia agri</name>
    <dbReference type="NCBI Taxonomy" id="1886785"/>
    <lineage>
        <taxon>Bacteria</taxon>
        <taxon>Pseudomonadati</taxon>
        <taxon>Pseudomonadota</taxon>
        <taxon>Betaproteobacteria</taxon>
        <taxon>Burkholderiales</taxon>
        <taxon>Oxalobacteraceae</taxon>
        <taxon>Telluria group</taxon>
        <taxon>Massilia</taxon>
    </lineage>
</organism>
<dbReference type="InterPro" id="IPR027417">
    <property type="entry name" value="P-loop_NTPase"/>
</dbReference>
<dbReference type="Gene3D" id="3.40.50.300">
    <property type="entry name" value="P-loop containing nucleotide triphosphate hydrolases"/>
    <property type="match status" value="2"/>
</dbReference>
<gene>
    <name evidence="6" type="ORF">NX780_09860</name>
</gene>
<keyword evidence="1" id="KW-0472">Membrane</keyword>
<dbReference type="InterPro" id="IPR003593">
    <property type="entry name" value="AAA+_ATPase"/>
</dbReference>
<dbReference type="PROSITE" id="PS00211">
    <property type="entry name" value="ABC_TRANSPORTER_1"/>
    <property type="match status" value="1"/>
</dbReference>
<dbReference type="InterPro" id="IPR003439">
    <property type="entry name" value="ABC_transporter-like_ATP-bd"/>
</dbReference>
<dbReference type="PANTHER" id="PTHR19211">
    <property type="entry name" value="ATP-BINDING TRANSPORT PROTEIN-RELATED"/>
    <property type="match status" value="1"/>
</dbReference>